<accession>A0ACA9LG84</accession>
<name>A0ACA9LG84_9GLOM</name>
<feature type="non-terminal residue" evidence="1">
    <location>
        <position position="1"/>
    </location>
</feature>
<dbReference type="Proteomes" id="UP000789860">
    <property type="component" value="Unassembled WGS sequence"/>
</dbReference>
<feature type="non-terminal residue" evidence="1">
    <location>
        <position position="681"/>
    </location>
</feature>
<dbReference type="EMBL" id="CAJVPM010005769">
    <property type="protein sequence ID" value="CAG8527697.1"/>
    <property type="molecule type" value="Genomic_DNA"/>
</dbReference>
<gene>
    <name evidence="1" type="ORF">SCALOS_LOCUS4325</name>
</gene>
<protein>
    <submittedName>
        <fullName evidence="1">589_t:CDS:1</fullName>
    </submittedName>
</protein>
<proteinExistence type="predicted"/>
<comment type="caution">
    <text evidence="1">The sequence shown here is derived from an EMBL/GenBank/DDBJ whole genome shotgun (WGS) entry which is preliminary data.</text>
</comment>
<reference evidence="1" key="1">
    <citation type="submission" date="2021-06" db="EMBL/GenBank/DDBJ databases">
        <authorList>
            <person name="Kallberg Y."/>
            <person name="Tangrot J."/>
            <person name="Rosling A."/>
        </authorList>
    </citation>
    <scope>NUCLEOTIDE SEQUENCE</scope>
    <source>
        <strain evidence="1">AU212A</strain>
    </source>
</reference>
<keyword evidence="2" id="KW-1185">Reference proteome</keyword>
<evidence type="ECO:0000313" key="2">
    <source>
        <dbReference type="Proteomes" id="UP000789860"/>
    </source>
</evidence>
<sequence>KNQTNDNYNIEPFYIELHVLCNYYEVKKFVGESNSLCCNNRKIVLTYNALFAFTSMDVHLDQQLANKHELKNQLCIMLNLYSEIIESIKNILNEVNPFVANFWHLSTLNNIYNYRLIIKADHRLDQHIYNAPIASQVATIWIEGNDSNKSQKRDIIHSSILTASTNNEQNEGDFFNNTLSELYSGLADSFNTRNTNTANIGKQIILPSSFTRQFHMPYVLRNLFSAILVFRESENLKKLWNENFQAMSEDFTMNGIPEGQLHINAVLKYINQFLQQHNKKELSISIKSKDLTKIQTLNETQKNIFNIVINYVDNNRSGIFFIDRLGGSRKTYLYKCILAIIRSLGFIALATASSGIASLIMPGGHITYSRFKIPIPIDTNSSYTFSKQSQVGQLLLLVKLIIWDKSSMTHRHAIEALDRSLKDITRNNYPFGSKIIIFVDDFRQVLPVVQQGTRTQIVNASFNKSPLWLNIKVFHLSDNMRANNNNDFMNFLLRIGNSTEPIVKEDIIRISDQMTISWQDNHEKSLEKLIQYIYPELSKNIYNTSYIIDRAILTTKNEYVNYINEKVIKQFNENFKIYYSYNSVLNNTNNIYQTEFINSLTSNELLTYQLTLKVNAPIISVGEHHDKRVFLSRIPMMLFENFKMPFILKRKQFPVRLVFVLTINKLQEQTIPHVGLYLLEH</sequence>
<evidence type="ECO:0000313" key="1">
    <source>
        <dbReference type="EMBL" id="CAG8527697.1"/>
    </source>
</evidence>
<organism evidence="1 2">
    <name type="scientific">Scutellospora calospora</name>
    <dbReference type="NCBI Taxonomy" id="85575"/>
    <lineage>
        <taxon>Eukaryota</taxon>
        <taxon>Fungi</taxon>
        <taxon>Fungi incertae sedis</taxon>
        <taxon>Mucoromycota</taxon>
        <taxon>Glomeromycotina</taxon>
        <taxon>Glomeromycetes</taxon>
        <taxon>Diversisporales</taxon>
        <taxon>Gigasporaceae</taxon>
        <taxon>Scutellospora</taxon>
    </lineage>
</organism>